<keyword evidence="12" id="KW-0406">Ion transport</keyword>
<evidence type="ECO:0000256" key="4">
    <source>
        <dbReference type="ARBA" id="ARBA00022475"/>
    </source>
</evidence>
<keyword evidence="16" id="KW-0739">Sodium transport</keyword>
<dbReference type="Proteomes" id="UP000327044">
    <property type="component" value="Unassembled WGS sequence"/>
</dbReference>
<name>A0A1Y1LAS0_PHOPY</name>
<reference evidence="19" key="1">
    <citation type="journal article" date="2016" name="Sci. Rep.">
        <title>Molecular characterization of firefly nuptial gifts: a multi-omics approach sheds light on postcopulatory sexual selection.</title>
        <authorList>
            <person name="Al-Wathiqui N."/>
            <person name="Fallon T.R."/>
            <person name="South A."/>
            <person name="Weng J.K."/>
            <person name="Lewis S.M."/>
        </authorList>
    </citation>
    <scope>NUCLEOTIDE SEQUENCE</scope>
</reference>
<dbReference type="PANTHER" id="PTHR11523:SF31">
    <property type="entry name" value="AT04468P-RELATED"/>
    <property type="match status" value="1"/>
</dbReference>
<keyword evidence="10 18" id="KW-1133">Transmembrane helix</keyword>
<protein>
    <recommendedName>
        <fullName evidence="22">Sodium/potassium-transporting ATPase subunit beta</fullName>
    </recommendedName>
</protein>
<dbReference type="InParanoid" id="A0A1Y1LAS0"/>
<dbReference type="GO" id="GO:0005890">
    <property type="term" value="C:sodium:potassium-exchanging ATPase complex"/>
    <property type="evidence" value="ECO:0007669"/>
    <property type="project" value="InterPro"/>
</dbReference>
<accession>A0A1Y1LAS0</accession>
<keyword evidence="5" id="KW-0633">Potassium transport</keyword>
<dbReference type="GO" id="GO:0030007">
    <property type="term" value="P:intracellular potassium ion homeostasis"/>
    <property type="evidence" value="ECO:0007669"/>
    <property type="project" value="TreeGrafter"/>
</dbReference>
<evidence type="ECO:0000256" key="8">
    <source>
        <dbReference type="ARBA" id="ARBA00022958"/>
    </source>
</evidence>
<organism evidence="19">
    <name type="scientific">Photinus pyralis</name>
    <name type="common">Common eastern firefly</name>
    <name type="synonym">Lampyris pyralis</name>
    <dbReference type="NCBI Taxonomy" id="7054"/>
    <lineage>
        <taxon>Eukaryota</taxon>
        <taxon>Metazoa</taxon>
        <taxon>Ecdysozoa</taxon>
        <taxon>Arthropoda</taxon>
        <taxon>Hexapoda</taxon>
        <taxon>Insecta</taxon>
        <taxon>Pterygota</taxon>
        <taxon>Neoptera</taxon>
        <taxon>Endopterygota</taxon>
        <taxon>Coleoptera</taxon>
        <taxon>Polyphaga</taxon>
        <taxon>Elateriformia</taxon>
        <taxon>Elateroidea</taxon>
        <taxon>Lampyridae</taxon>
        <taxon>Lampyrinae</taxon>
        <taxon>Photinus</taxon>
    </lineage>
</organism>
<dbReference type="FunFam" id="2.60.40.1660:FF:000004">
    <property type="entry name" value="sodium/potassium-transporting ATPase subunit beta-2"/>
    <property type="match status" value="1"/>
</dbReference>
<evidence type="ECO:0000256" key="14">
    <source>
        <dbReference type="ARBA" id="ARBA00023157"/>
    </source>
</evidence>
<sequence length="328" mass="37188">MAVRGKENENGVYEFPYMAKPVYRTKWEAFKIFMWNPSTKEALGRTGQSWAKILLFYVIFYTGLSALFAICMTGLYATLNYDRPKYVHNDSIIGNNPGLGFRPIAEDEGALIWYNLKDQTRTMFWADLVTGFLNGYKINRTGPTSKFSPDCDFDQPPVEGSACPVTVSDFGPCSPPFYGYDSVSPCVFLKLNRVLNWEPNYYNTTEGLPAEMPPTLVQRIKTAIAKNESNQIWLSCEGEYDADKEHLHNATFGYYPPSGGFPSYYYPYNHTKNEYLSPIIAVHIKNAPGGVMINIECRAWAKNLVYVGGSPHKRKGSVHFELMRDDVL</sequence>
<evidence type="ECO:0000256" key="16">
    <source>
        <dbReference type="ARBA" id="ARBA00023201"/>
    </source>
</evidence>
<keyword evidence="21" id="KW-1185">Reference proteome</keyword>
<evidence type="ECO:0000313" key="21">
    <source>
        <dbReference type="Proteomes" id="UP000327044"/>
    </source>
</evidence>
<evidence type="ECO:0000256" key="7">
    <source>
        <dbReference type="ARBA" id="ARBA00022692"/>
    </source>
</evidence>
<dbReference type="GO" id="GO:0001671">
    <property type="term" value="F:ATPase activator activity"/>
    <property type="evidence" value="ECO:0007669"/>
    <property type="project" value="UniProtKB-ARBA"/>
</dbReference>
<gene>
    <name evidence="20" type="ORF">PPYR_08909</name>
</gene>
<keyword evidence="11" id="KW-0915">Sodium</keyword>
<keyword evidence="4" id="KW-1003">Cell membrane</keyword>
<evidence type="ECO:0000256" key="17">
    <source>
        <dbReference type="ARBA" id="ARBA00025540"/>
    </source>
</evidence>
<dbReference type="PROSITE" id="PS00390">
    <property type="entry name" value="ATPASE_NA_K_BETA_1"/>
    <property type="match status" value="1"/>
</dbReference>
<keyword evidence="15" id="KW-0325">Glycoprotein</keyword>
<dbReference type="InterPro" id="IPR000402">
    <property type="entry name" value="Na/K_ATPase_sub_beta"/>
</dbReference>
<evidence type="ECO:0000313" key="20">
    <source>
        <dbReference type="EMBL" id="KAB0797916.1"/>
    </source>
</evidence>
<keyword evidence="13 18" id="KW-0472">Membrane</keyword>
<dbReference type="GO" id="GO:0036376">
    <property type="term" value="P:sodium ion export across plasma membrane"/>
    <property type="evidence" value="ECO:0007669"/>
    <property type="project" value="TreeGrafter"/>
</dbReference>
<dbReference type="InterPro" id="IPR038702">
    <property type="entry name" value="Na/K_ATPase_sub_beta_sf"/>
</dbReference>
<dbReference type="PANTHER" id="PTHR11523">
    <property type="entry name" value="SODIUM/POTASSIUM-DEPENDENT ATPASE BETA SUBUNIT"/>
    <property type="match status" value="1"/>
</dbReference>
<evidence type="ECO:0000256" key="10">
    <source>
        <dbReference type="ARBA" id="ARBA00022989"/>
    </source>
</evidence>
<reference evidence="20 21" key="2">
    <citation type="journal article" date="2018" name="Elife">
        <title>Firefly genomes illuminate parallel origins of bioluminescence in beetles.</title>
        <authorList>
            <person name="Fallon T.R."/>
            <person name="Lower S.E."/>
            <person name="Chang C.H."/>
            <person name="Bessho-Uehara M."/>
            <person name="Martin G.J."/>
            <person name="Bewick A.J."/>
            <person name="Behringer M."/>
            <person name="Debat H.J."/>
            <person name="Wong I."/>
            <person name="Day J.C."/>
            <person name="Suvorov A."/>
            <person name="Silva C.J."/>
            <person name="Stanger-Hall K.F."/>
            <person name="Hall D.W."/>
            <person name="Schmitz R.J."/>
            <person name="Nelson D.R."/>
            <person name="Lewis S.M."/>
            <person name="Shigenobu S."/>
            <person name="Bybee S.M."/>
            <person name="Larracuente A.M."/>
            <person name="Oba Y."/>
            <person name="Weng J.K."/>
        </authorList>
    </citation>
    <scope>NUCLEOTIDE SEQUENCE [LARGE SCALE GENOMIC DNA]</scope>
    <source>
        <strain evidence="20">1611_PpyrPB1</strain>
        <tissue evidence="20">Whole body</tissue>
    </source>
</reference>
<dbReference type="EMBL" id="GEZM01064643">
    <property type="protein sequence ID" value="JAV68676.1"/>
    <property type="molecule type" value="Transcribed_RNA"/>
</dbReference>
<keyword evidence="14" id="KW-1015">Disulfide bond</keyword>
<dbReference type="OrthoDB" id="5912413at2759"/>
<dbReference type="GO" id="GO:0006883">
    <property type="term" value="P:intracellular sodium ion homeostasis"/>
    <property type="evidence" value="ECO:0007669"/>
    <property type="project" value="TreeGrafter"/>
</dbReference>
<reference evidence="20" key="3">
    <citation type="submission" date="2019-08" db="EMBL/GenBank/DDBJ databases">
        <authorList>
            <consortium name="Photinus pyralis genome working group"/>
            <person name="Fallon T.R."/>
            <person name="Sander Lower S.E."/>
            <person name="Weng J.-K."/>
        </authorList>
    </citation>
    <scope>NUCLEOTIDE SEQUENCE</scope>
    <source>
        <strain evidence="20">1611_PpyrPB1</strain>
        <tissue evidence="20">Whole body</tissue>
    </source>
</reference>
<proteinExistence type="inferred from homology"/>
<evidence type="ECO:0000256" key="2">
    <source>
        <dbReference type="ARBA" id="ARBA00005876"/>
    </source>
</evidence>
<evidence type="ECO:0000256" key="15">
    <source>
        <dbReference type="ARBA" id="ARBA00023180"/>
    </source>
</evidence>
<keyword evidence="8" id="KW-0630">Potassium</keyword>
<evidence type="ECO:0000256" key="13">
    <source>
        <dbReference type="ARBA" id="ARBA00023136"/>
    </source>
</evidence>
<evidence type="ECO:0000256" key="12">
    <source>
        <dbReference type="ARBA" id="ARBA00023065"/>
    </source>
</evidence>
<evidence type="ECO:0000256" key="11">
    <source>
        <dbReference type="ARBA" id="ARBA00023053"/>
    </source>
</evidence>
<comment type="subcellular location">
    <subcellularLocation>
        <location evidence="1">Cell membrane</location>
        <topology evidence="1">Single-pass type II membrane protein</topology>
    </subcellularLocation>
</comment>
<dbReference type="EMBL" id="VVIM01000006">
    <property type="protein sequence ID" value="KAB0797916.1"/>
    <property type="molecule type" value="Genomic_DNA"/>
</dbReference>
<dbReference type="Pfam" id="PF00287">
    <property type="entry name" value="Na_K-ATPase"/>
    <property type="match status" value="1"/>
</dbReference>
<comment type="function">
    <text evidence="17">This is the non-catalytic component of the active enzyme, which catalyzes the hydrolysis of ATP coupled with the exchange of Na(+) and K(+) ions across the plasma membrane. The beta subunit regulates, through assembly of alpha/beta heterodimers, the number of sodium pumps transported to the plasma membrane.</text>
</comment>
<evidence type="ECO:0000256" key="5">
    <source>
        <dbReference type="ARBA" id="ARBA00022538"/>
    </source>
</evidence>
<evidence type="ECO:0000256" key="6">
    <source>
        <dbReference type="ARBA" id="ARBA00022607"/>
    </source>
</evidence>
<dbReference type="GO" id="GO:1990573">
    <property type="term" value="P:potassium ion import across plasma membrane"/>
    <property type="evidence" value="ECO:0007669"/>
    <property type="project" value="TreeGrafter"/>
</dbReference>
<evidence type="ECO:0000256" key="18">
    <source>
        <dbReference type="SAM" id="Phobius"/>
    </source>
</evidence>
<keyword evidence="9" id="KW-0735">Signal-anchor</keyword>
<keyword evidence="3" id="KW-0813">Transport</keyword>
<evidence type="ECO:0000256" key="3">
    <source>
        <dbReference type="ARBA" id="ARBA00022448"/>
    </source>
</evidence>
<keyword evidence="6" id="KW-0740">Sodium/potassium transport</keyword>
<evidence type="ECO:0000313" key="19">
    <source>
        <dbReference type="EMBL" id="JAV68676.1"/>
    </source>
</evidence>
<feature type="transmembrane region" description="Helical" evidence="18">
    <location>
        <begin position="54"/>
        <end position="79"/>
    </location>
</feature>
<keyword evidence="7 18" id="KW-0812">Transmembrane</keyword>
<evidence type="ECO:0000256" key="1">
    <source>
        <dbReference type="ARBA" id="ARBA00004401"/>
    </source>
</evidence>
<dbReference type="Gene3D" id="2.60.40.1660">
    <property type="entry name" value="Na, k-atpase alpha subunit"/>
    <property type="match status" value="1"/>
</dbReference>
<comment type="similarity">
    <text evidence="2">Belongs to the X(+)/potassium ATPases subunit beta family.</text>
</comment>
<evidence type="ECO:0000256" key="9">
    <source>
        <dbReference type="ARBA" id="ARBA00022968"/>
    </source>
</evidence>
<evidence type="ECO:0008006" key="22">
    <source>
        <dbReference type="Google" id="ProtNLM"/>
    </source>
</evidence>
<dbReference type="AlphaFoldDB" id="A0A1Y1LAS0"/>